<evidence type="ECO:0000256" key="6">
    <source>
        <dbReference type="ARBA" id="ARBA00038076"/>
    </source>
</evidence>
<comment type="similarity">
    <text evidence="6">Belongs to the ABC-4 integral membrane protein family.</text>
</comment>
<feature type="transmembrane region" description="Helical" evidence="7">
    <location>
        <begin position="364"/>
        <end position="390"/>
    </location>
</feature>
<evidence type="ECO:0000256" key="1">
    <source>
        <dbReference type="ARBA" id="ARBA00004651"/>
    </source>
</evidence>
<dbReference type="InterPro" id="IPR003838">
    <property type="entry name" value="ABC3_permease_C"/>
</dbReference>
<dbReference type="InterPro" id="IPR025857">
    <property type="entry name" value="MacB_PCD"/>
</dbReference>
<dbReference type="EMBL" id="JADKGY010000032">
    <property type="protein sequence ID" value="MBK9984997.1"/>
    <property type="molecule type" value="Genomic_DNA"/>
</dbReference>
<name>A0A9D7SZS4_9BACT</name>
<keyword evidence="2" id="KW-1003">Cell membrane</keyword>
<feature type="transmembrane region" description="Helical" evidence="7">
    <location>
        <begin position="20"/>
        <end position="46"/>
    </location>
</feature>
<evidence type="ECO:0000256" key="5">
    <source>
        <dbReference type="ARBA" id="ARBA00023136"/>
    </source>
</evidence>
<dbReference type="PANTHER" id="PTHR30572:SF4">
    <property type="entry name" value="ABC TRANSPORTER PERMEASE YTRF"/>
    <property type="match status" value="1"/>
</dbReference>
<sequence>MERYLFLFRVAVESVLVNKLRGMLTALGVVFGVAAVIAMLAIGSGAKKFLLDQMRLIGTNNIVFTHASPDSKKDGEEESTANKAGNDTKLVTWAPGMSKGDLEVIKNIPSVELLSPEIIRQTKAIYSGKILSIRCVGVTNTFFSLNQLTTSKGHFFTSEHFDHNMPVCVIGKNVETKLFSGTDPIGQSIKCGNNYFTVIGVLEKRMATKESLSSLGLRDLNSDVFIPIDVSLIRFGDRSRIRKEDLGMQGRQNSDKSPEVQQIDRLVIRVSDSKYLQSTADVIARMMKRRHAGQVDFSMEIPELLLQQQQKTQDIFNLVLAVIAGISLLVGGIGIMNIMLASVYERIKEIGLRRAIGATSRDVVLQFLFEAILVSVIGGMLGILLGVVAAKAIATTAKIPTIISGWSILLSFGVAASIGLVFGIFPARKAAKLDPIEALRTE</sequence>
<dbReference type="Proteomes" id="UP000808337">
    <property type="component" value="Unassembled WGS sequence"/>
</dbReference>
<reference evidence="10 11" key="1">
    <citation type="submission" date="2020-10" db="EMBL/GenBank/DDBJ databases">
        <title>Connecting structure to function with the recovery of over 1000 high-quality activated sludge metagenome-assembled genomes encoding full-length rRNA genes using long-read sequencing.</title>
        <authorList>
            <person name="Singleton C.M."/>
            <person name="Petriglieri F."/>
            <person name="Kristensen J.M."/>
            <person name="Kirkegaard R.H."/>
            <person name="Michaelsen T.Y."/>
            <person name="Andersen M.H."/>
            <person name="Karst S.M."/>
            <person name="Dueholm M.S."/>
            <person name="Nielsen P.H."/>
            <person name="Albertsen M."/>
        </authorList>
    </citation>
    <scope>NUCLEOTIDE SEQUENCE [LARGE SCALE GENOMIC DNA]</scope>
    <source>
        <strain evidence="10">Ribe_18-Q3-R11-54_MAXAC.273</strain>
    </source>
</reference>
<gene>
    <name evidence="10" type="ORF">IPP15_21990</name>
</gene>
<feature type="domain" description="ABC3 transporter permease C-terminal" evidence="8">
    <location>
        <begin position="322"/>
        <end position="435"/>
    </location>
</feature>
<evidence type="ECO:0000313" key="10">
    <source>
        <dbReference type="EMBL" id="MBK9984997.1"/>
    </source>
</evidence>
<keyword evidence="4 7" id="KW-1133">Transmembrane helix</keyword>
<evidence type="ECO:0000259" key="8">
    <source>
        <dbReference type="Pfam" id="PF02687"/>
    </source>
</evidence>
<dbReference type="Pfam" id="PF12704">
    <property type="entry name" value="MacB_PCD"/>
    <property type="match status" value="1"/>
</dbReference>
<keyword evidence="5 7" id="KW-0472">Membrane</keyword>
<proteinExistence type="inferred from homology"/>
<evidence type="ECO:0000256" key="4">
    <source>
        <dbReference type="ARBA" id="ARBA00022989"/>
    </source>
</evidence>
<dbReference type="Pfam" id="PF02687">
    <property type="entry name" value="FtsX"/>
    <property type="match status" value="1"/>
</dbReference>
<feature type="domain" description="MacB-like periplasmic core" evidence="9">
    <location>
        <begin position="23"/>
        <end position="274"/>
    </location>
</feature>
<evidence type="ECO:0000256" key="3">
    <source>
        <dbReference type="ARBA" id="ARBA00022692"/>
    </source>
</evidence>
<dbReference type="PANTHER" id="PTHR30572">
    <property type="entry name" value="MEMBRANE COMPONENT OF TRANSPORTER-RELATED"/>
    <property type="match status" value="1"/>
</dbReference>
<dbReference type="GO" id="GO:0022857">
    <property type="term" value="F:transmembrane transporter activity"/>
    <property type="evidence" value="ECO:0007669"/>
    <property type="project" value="TreeGrafter"/>
</dbReference>
<evidence type="ECO:0000256" key="2">
    <source>
        <dbReference type="ARBA" id="ARBA00022475"/>
    </source>
</evidence>
<evidence type="ECO:0000259" key="9">
    <source>
        <dbReference type="Pfam" id="PF12704"/>
    </source>
</evidence>
<dbReference type="GO" id="GO:0005886">
    <property type="term" value="C:plasma membrane"/>
    <property type="evidence" value="ECO:0007669"/>
    <property type="project" value="UniProtKB-SubCell"/>
</dbReference>
<keyword evidence="3 7" id="KW-0812">Transmembrane</keyword>
<evidence type="ECO:0000256" key="7">
    <source>
        <dbReference type="SAM" id="Phobius"/>
    </source>
</evidence>
<feature type="transmembrane region" description="Helical" evidence="7">
    <location>
        <begin position="315"/>
        <end position="344"/>
    </location>
</feature>
<dbReference type="InterPro" id="IPR050250">
    <property type="entry name" value="Macrolide_Exporter_MacB"/>
</dbReference>
<accession>A0A9D7SZS4</accession>
<protein>
    <submittedName>
        <fullName evidence="10">ABC transporter permease</fullName>
    </submittedName>
</protein>
<dbReference type="AlphaFoldDB" id="A0A9D7SZS4"/>
<organism evidence="10 11">
    <name type="scientific">Candidatus Opimibacter skivensis</name>
    <dbReference type="NCBI Taxonomy" id="2982028"/>
    <lineage>
        <taxon>Bacteria</taxon>
        <taxon>Pseudomonadati</taxon>
        <taxon>Bacteroidota</taxon>
        <taxon>Saprospiria</taxon>
        <taxon>Saprospirales</taxon>
        <taxon>Saprospiraceae</taxon>
        <taxon>Candidatus Opimibacter</taxon>
    </lineage>
</organism>
<comment type="subcellular location">
    <subcellularLocation>
        <location evidence="1">Cell membrane</location>
        <topology evidence="1">Multi-pass membrane protein</topology>
    </subcellularLocation>
</comment>
<comment type="caution">
    <text evidence="10">The sequence shown here is derived from an EMBL/GenBank/DDBJ whole genome shotgun (WGS) entry which is preliminary data.</text>
</comment>
<evidence type="ECO:0000313" key="11">
    <source>
        <dbReference type="Proteomes" id="UP000808337"/>
    </source>
</evidence>
<feature type="transmembrane region" description="Helical" evidence="7">
    <location>
        <begin position="402"/>
        <end position="425"/>
    </location>
</feature>